<feature type="transmembrane region" description="Helical" evidence="1">
    <location>
        <begin position="278"/>
        <end position="302"/>
    </location>
</feature>
<evidence type="ECO:0000256" key="1">
    <source>
        <dbReference type="SAM" id="Phobius"/>
    </source>
</evidence>
<protein>
    <submittedName>
        <fullName evidence="2">Uncharacterized protein</fullName>
    </submittedName>
</protein>
<evidence type="ECO:0000313" key="2">
    <source>
        <dbReference type="EMBL" id="JAG17897.1"/>
    </source>
</evidence>
<name>A0A0A9XAY6_LYGHE</name>
<dbReference type="AlphaFoldDB" id="A0A0A9XAY6"/>
<keyword evidence="1" id="KW-1133">Transmembrane helix</keyword>
<keyword evidence="1" id="KW-0812">Transmembrane</keyword>
<feature type="transmembrane region" description="Helical" evidence="1">
    <location>
        <begin position="179"/>
        <end position="197"/>
    </location>
</feature>
<organism evidence="2">
    <name type="scientific">Lygus hesperus</name>
    <name type="common">Western plant bug</name>
    <dbReference type="NCBI Taxonomy" id="30085"/>
    <lineage>
        <taxon>Eukaryota</taxon>
        <taxon>Metazoa</taxon>
        <taxon>Ecdysozoa</taxon>
        <taxon>Arthropoda</taxon>
        <taxon>Hexapoda</taxon>
        <taxon>Insecta</taxon>
        <taxon>Pterygota</taxon>
        <taxon>Neoptera</taxon>
        <taxon>Paraneoptera</taxon>
        <taxon>Hemiptera</taxon>
        <taxon>Heteroptera</taxon>
        <taxon>Panheteroptera</taxon>
        <taxon>Cimicomorpha</taxon>
        <taxon>Miridae</taxon>
        <taxon>Mirini</taxon>
        <taxon>Lygus</taxon>
    </lineage>
</organism>
<feature type="transmembrane region" description="Helical" evidence="1">
    <location>
        <begin position="203"/>
        <end position="223"/>
    </location>
</feature>
<dbReference type="EMBL" id="GBHO01025707">
    <property type="protein sequence ID" value="JAG17897.1"/>
    <property type="molecule type" value="Transcribed_RNA"/>
</dbReference>
<gene>
    <name evidence="2" type="ORF">CM83_101397</name>
</gene>
<keyword evidence="1" id="KW-0472">Membrane</keyword>
<reference evidence="2" key="2">
    <citation type="submission" date="2014-07" db="EMBL/GenBank/DDBJ databases">
        <authorList>
            <person name="Hull J."/>
        </authorList>
    </citation>
    <scope>NUCLEOTIDE SEQUENCE</scope>
</reference>
<feature type="transmembrane region" description="Helical" evidence="1">
    <location>
        <begin position="235"/>
        <end position="258"/>
    </location>
</feature>
<proteinExistence type="predicted"/>
<accession>A0A0A9XAY6</accession>
<sequence length="332" mass="37639">MGNWNLQHHRRMNIPIFDLPKYSGGTAPAGALNSTNSYTCANVRDTSHDPHFMYRRLLHRPEIPVDVSSSRTYISLHHPQSQLQQQQPQLQTAITAPFVSPITSLPPNASNTAPLVMEAEAARVQRLQLQLQQFQYDDRDHSNPPTAEAQVVPAQYYTRIIRFLPWLFPRNPLRKPNSVAAKVVVLLLLMYSIFVLINAHGLVLMVNGILGIFLGAEGIHNTITCNLADIRNFIIFQALYFVISIVSELFSISTVTYYCDGSLTKVAQADCLNNTPRYANVSIITASVIIPIIILVFSIFYISLHRYYDYTNFSSNTRRRGMLQQFLRATER</sequence>
<reference evidence="2" key="1">
    <citation type="journal article" date="2014" name="PLoS ONE">
        <title>Transcriptome-Based Identification of ABC Transporters in the Western Tarnished Plant Bug Lygus hesperus.</title>
        <authorList>
            <person name="Hull J.J."/>
            <person name="Chaney K."/>
            <person name="Geib S.M."/>
            <person name="Fabrick J.A."/>
            <person name="Brent C.S."/>
            <person name="Walsh D."/>
            <person name="Lavine L.C."/>
        </authorList>
    </citation>
    <scope>NUCLEOTIDE SEQUENCE</scope>
</reference>